<feature type="chain" id="PRO_5044878008" description="Secreted protein" evidence="1">
    <location>
        <begin position="39"/>
        <end position="77"/>
    </location>
</feature>
<name>A0ABD1ZZ05_VESSQ</name>
<sequence>MRINKNNIVLLTEVSSRGDCCMWRLLLLLLLLKHQSNGVIVTPREIRSQTHMQRNRIFGNRLAHSLTIATSQTSITS</sequence>
<evidence type="ECO:0008006" key="4">
    <source>
        <dbReference type="Google" id="ProtNLM"/>
    </source>
</evidence>
<accession>A0ABD1ZZ05</accession>
<dbReference type="EMBL" id="JAUDFV010000165">
    <property type="protein sequence ID" value="KAL2712700.1"/>
    <property type="molecule type" value="Genomic_DNA"/>
</dbReference>
<reference evidence="2 3" key="1">
    <citation type="journal article" date="2024" name="Ann. Entomol. Soc. Am.">
        <title>Genomic analyses of the southern and eastern yellowjacket wasps (Hymenoptera: Vespidae) reveal evolutionary signatures of social life.</title>
        <authorList>
            <person name="Catto M.A."/>
            <person name="Caine P.B."/>
            <person name="Orr S.E."/>
            <person name="Hunt B.G."/>
            <person name="Goodisman M.A.D."/>
        </authorList>
    </citation>
    <scope>NUCLEOTIDE SEQUENCE [LARGE SCALE GENOMIC DNA]</scope>
    <source>
        <strain evidence="2">233</strain>
        <tissue evidence="2">Head and thorax</tissue>
    </source>
</reference>
<evidence type="ECO:0000313" key="2">
    <source>
        <dbReference type="EMBL" id="KAL2712700.1"/>
    </source>
</evidence>
<proteinExistence type="predicted"/>
<evidence type="ECO:0000256" key="1">
    <source>
        <dbReference type="SAM" id="SignalP"/>
    </source>
</evidence>
<keyword evidence="3" id="KW-1185">Reference proteome</keyword>
<organism evidence="2 3">
    <name type="scientific">Vespula squamosa</name>
    <name type="common">Southern yellow jacket</name>
    <name type="synonym">Wasp</name>
    <dbReference type="NCBI Taxonomy" id="30214"/>
    <lineage>
        <taxon>Eukaryota</taxon>
        <taxon>Metazoa</taxon>
        <taxon>Ecdysozoa</taxon>
        <taxon>Arthropoda</taxon>
        <taxon>Hexapoda</taxon>
        <taxon>Insecta</taxon>
        <taxon>Pterygota</taxon>
        <taxon>Neoptera</taxon>
        <taxon>Endopterygota</taxon>
        <taxon>Hymenoptera</taxon>
        <taxon>Apocrita</taxon>
        <taxon>Aculeata</taxon>
        <taxon>Vespoidea</taxon>
        <taxon>Vespidae</taxon>
        <taxon>Vespinae</taxon>
        <taxon>Vespula</taxon>
    </lineage>
</organism>
<gene>
    <name evidence="2" type="ORF">V1478_017655</name>
</gene>
<dbReference type="AlphaFoldDB" id="A0ABD1ZZ05"/>
<protein>
    <recommendedName>
        <fullName evidence="4">Secreted protein</fullName>
    </recommendedName>
</protein>
<keyword evidence="1" id="KW-0732">Signal</keyword>
<feature type="signal peptide" evidence="1">
    <location>
        <begin position="1"/>
        <end position="38"/>
    </location>
</feature>
<evidence type="ECO:0000313" key="3">
    <source>
        <dbReference type="Proteomes" id="UP001607302"/>
    </source>
</evidence>
<dbReference type="Proteomes" id="UP001607302">
    <property type="component" value="Unassembled WGS sequence"/>
</dbReference>
<comment type="caution">
    <text evidence="2">The sequence shown here is derived from an EMBL/GenBank/DDBJ whole genome shotgun (WGS) entry which is preliminary data.</text>
</comment>